<evidence type="ECO:0000256" key="7">
    <source>
        <dbReference type="ARBA" id="ARBA00022824"/>
    </source>
</evidence>
<evidence type="ECO:0000256" key="12">
    <source>
        <dbReference type="ARBA" id="ARBA00023098"/>
    </source>
</evidence>
<comment type="pathway">
    <text evidence="2">Lipid metabolism; fatty acid biosynthesis.</text>
</comment>
<keyword evidence="10 17" id="KW-1133">Transmembrane helix</keyword>
<keyword evidence="20" id="KW-1185">Reference proteome</keyword>
<dbReference type="GO" id="GO:0042761">
    <property type="term" value="P:very long-chain fatty acid biosynthetic process"/>
    <property type="evidence" value="ECO:0007669"/>
    <property type="project" value="TreeGrafter"/>
</dbReference>
<evidence type="ECO:0000256" key="15">
    <source>
        <dbReference type="ARBA" id="ARBA00051495"/>
    </source>
</evidence>
<name>K9FV40_PEND2</name>
<proteinExistence type="inferred from homology"/>
<dbReference type="PANTHER" id="PTHR10556">
    <property type="entry name" value="3-OXO-5-ALPHA-STEROID 4-DEHYDROGENASE"/>
    <property type="match status" value="1"/>
</dbReference>
<feature type="transmembrane region" description="Helical" evidence="17">
    <location>
        <begin position="190"/>
        <end position="207"/>
    </location>
</feature>
<evidence type="ECO:0000256" key="5">
    <source>
        <dbReference type="ARBA" id="ARBA00022516"/>
    </source>
</evidence>
<evidence type="ECO:0000256" key="10">
    <source>
        <dbReference type="ARBA" id="ARBA00022989"/>
    </source>
</evidence>
<sequence>MAADKITLVVQPRGKPIQKLPKEIEISLNASSEELHSALSAASGCSIHRMRITKGSDHSVVPNSINTTIEDTGMRNSSVIYVKDLALTIFALFPLNRQKLTDSSSTGPQIAWRTVFIIEYLGPLLIPALFLFPLRPLLYFTFDKPLPSPSDLQLLVCLLLSVHFLKREFETIFVHRFSSATMPARNIVKNSAHYWVLAGFNIAYWVFRPDAAAATSTPNLVLVYAGLALFVFGELANLNAHFILRNLRRPGTTERGIPSGFGFSVVTCPNYFFEILAWLGIFLVSQLNWSVLFFIFVGGLQMWSWGWKKEKRYRKEFGDKYKKKRAVILPGLA</sequence>
<evidence type="ECO:0000256" key="3">
    <source>
        <dbReference type="ARBA" id="ARBA00007742"/>
    </source>
</evidence>
<dbReference type="OMA" id="ATMPIFN"/>
<keyword evidence="7" id="KW-0256">Endoplasmic reticulum</keyword>
<evidence type="ECO:0000256" key="6">
    <source>
        <dbReference type="ARBA" id="ARBA00022692"/>
    </source>
</evidence>
<evidence type="ECO:0000256" key="2">
    <source>
        <dbReference type="ARBA" id="ARBA00005194"/>
    </source>
</evidence>
<keyword evidence="14" id="KW-0275">Fatty acid biosynthesis</keyword>
<dbReference type="FunCoup" id="K9FV40">
    <property type="interactions" value="386"/>
</dbReference>
<dbReference type="EMBL" id="AKCT01000319">
    <property type="protein sequence ID" value="EKV04911.1"/>
    <property type="molecule type" value="Genomic_DNA"/>
</dbReference>
<keyword evidence="11" id="KW-0560">Oxidoreductase</keyword>
<comment type="catalytic activity">
    <reaction evidence="15">
        <text>a very-long-chain 2,3-saturated fatty acyl-CoA + NADP(+) = a very-long-chain (2E)-enoyl-CoA + NADPH + H(+)</text>
        <dbReference type="Rhea" id="RHEA:14473"/>
        <dbReference type="ChEBI" id="CHEBI:15378"/>
        <dbReference type="ChEBI" id="CHEBI:57783"/>
        <dbReference type="ChEBI" id="CHEBI:58349"/>
        <dbReference type="ChEBI" id="CHEBI:83724"/>
        <dbReference type="ChEBI" id="CHEBI:83728"/>
        <dbReference type="EC" id="1.3.1.93"/>
    </reaction>
</comment>
<evidence type="ECO:0000256" key="8">
    <source>
        <dbReference type="ARBA" id="ARBA00022832"/>
    </source>
</evidence>
<dbReference type="AlphaFoldDB" id="K9FV40"/>
<dbReference type="Gene3D" id="1.20.120.1630">
    <property type="match status" value="1"/>
</dbReference>
<keyword evidence="6 17" id="KW-0812">Transmembrane</keyword>
<evidence type="ECO:0000256" key="9">
    <source>
        <dbReference type="ARBA" id="ARBA00022857"/>
    </source>
</evidence>
<dbReference type="InterPro" id="IPR001104">
    <property type="entry name" value="3-oxo-5_a-steroid_4-DH_C"/>
</dbReference>
<evidence type="ECO:0000256" key="4">
    <source>
        <dbReference type="ARBA" id="ARBA00012530"/>
    </source>
</evidence>
<accession>K9FV40</accession>
<dbReference type="PANTHER" id="PTHR10556:SF28">
    <property type="entry name" value="VERY-LONG-CHAIN ENOYL-COA REDUCTASE"/>
    <property type="match status" value="1"/>
</dbReference>
<dbReference type="Proteomes" id="UP000009882">
    <property type="component" value="Unassembled WGS sequence"/>
</dbReference>
<dbReference type="PROSITE" id="PS50244">
    <property type="entry name" value="S5A_REDUCTASE"/>
    <property type="match status" value="1"/>
</dbReference>
<keyword evidence="12" id="KW-0443">Lipid metabolism</keyword>
<dbReference type="OrthoDB" id="540503at2759"/>
<dbReference type="Pfam" id="PF02544">
    <property type="entry name" value="Steroid_dh"/>
    <property type="match status" value="1"/>
</dbReference>
<keyword evidence="9" id="KW-0521">NADP</keyword>
<comment type="caution">
    <text evidence="19">The sequence shown here is derived from an EMBL/GenBank/DDBJ whole genome shotgun (WGS) entry which is preliminary data.</text>
</comment>
<comment type="function">
    <text evidence="16">Catalyzes the last of the four reactions of the long-chain fatty acids elongation cycle. This endoplasmic reticulum-bound enzymatic process, allows the addition of 2 carbons to the chain of long- and very long-chain fatty acids/VLCFAs per cycle. This enzyme reduces the trans-2,3-enoyl-CoA fatty acid intermediate to an acyl-CoA that can be further elongated by entering a new cycle of elongation. Thereby, it participates in the production of VLCFAs of different chain lengths that are involved in multiple biological processes as precursors of membrane lipids and lipid mediators.</text>
</comment>
<evidence type="ECO:0000313" key="19">
    <source>
        <dbReference type="EMBL" id="EKV04911.1"/>
    </source>
</evidence>
<protein>
    <recommendedName>
        <fullName evidence="4">very-long-chain enoyl-CoA reductase</fullName>
        <ecNumber evidence="4">1.3.1.93</ecNumber>
    </recommendedName>
</protein>
<feature type="transmembrane region" description="Helical" evidence="17">
    <location>
        <begin position="261"/>
        <end position="283"/>
    </location>
</feature>
<evidence type="ECO:0000256" key="11">
    <source>
        <dbReference type="ARBA" id="ARBA00023002"/>
    </source>
</evidence>
<keyword evidence="8" id="KW-0276">Fatty acid metabolism</keyword>
<organism evidence="19 20">
    <name type="scientific">Penicillium digitatum (strain PHI26 / CECT 20796)</name>
    <name type="common">Green mold</name>
    <dbReference type="NCBI Taxonomy" id="1170229"/>
    <lineage>
        <taxon>Eukaryota</taxon>
        <taxon>Fungi</taxon>
        <taxon>Dikarya</taxon>
        <taxon>Ascomycota</taxon>
        <taxon>Pezizomycotina</taxon>
        <taxon>Eurotiomycetes</taxon>
        <taxon>Eurotiomycetidae</taxon>
        <taxon>Eurotiales</taxon>
        <taxon>Aspergillaceae</taxon>
        <taxon>Penicillium</taxon>
    </lineage>
</organism>
<dbReference type="HOGENOM" id="CLU_059260_0_1_1"/>
<feature type="transmembrane region" description="Helical" evidence="17">
    <location>
        <begin position="110"/>
        <end position="132"/>
    </location>
</feature>
<feature type="domain" description="3-oxo-5-alpha-steroid 4-dehydrogenase C-terminal" evidence="18">
    <location>
        <begin position="181"/>
        <end position="331"/>
    </location>
</feature>
<dbReference type="GO" id="GO:0005789">
    <property type="term" value="C:endoplasmic reticulum membrane"/>
    <property type="evidence" value="ECO:0007669"/>
    <property type="project" value="UniProtKB-SubCell"/>
</dbReference>
<evidence type="ECO:0000256" key="17">
    <source>
        <dbReference type="SAM" id="Phobius"/>
    </source>
</evidence>
<comment type="subcellular location">
    <subcellularLocation>
        <location evidence="1">Endoplasmic reticulum membrane</location>
        <topology evidence="1">Multi-pass membrane protein</topology>
    </subcellularLocation>
</comment>
<dbReference type="FunFam" id="1.20.120.1630:FF:000010">
    <property type="entry name" value="Steroid alpha reductase family protein"/>
    <property type="match status" value="1"/>
</dbReference>
<dbReference type="eggNOG" id="KOG1639">
    <property type="taxonomic scope" value="Eukaryota"/>
</dbReference>
<dbReference type="GO" id="GO:0102758">
    <property type="term" value="F:very-long-chain enoyl-CoA reductase activity"/>
    <property type="evidence" value="ECO:0007669"/>
    <property type="project" value="UniProtKB-EC"/>
</dbReference>
<gene>
    <name evidence="19" type="ORF">PDIG_87120</name>
</gene>
<dbReference type="InterPro" id="IPR039357">
    <property type="entry name" value="SRD5A/TECR"/>
</dbReference>
<reference evidence="20" key="1">
    <citation type="journal article" date="2012" name="BMC Genomics">
        <title>Genome sequence of the necrotrophic fungus Penicillium digitatum, the main postharvest pathogen of citrus.</title>
        <authorList>
            <person name="Marcet-Houben M."/>
            <person name="Ballester A.-R."/>
            <person name="de la Fuente B."/>
            <person name="Harries E."/>
            <person name="Marcos J.F."/>
            <person name="Gonzalez-Candelas L."/>
            <person name="Gabaldon T."/>
        </authorList>
    </citation>
    <scope>NUCLEOTIDE SEQUENCE [LARGE SCALE GENOMIC DNA]</scope>
    <source>
        <strain evidence="20">PHI26 / CECT 20796</strain>
    </source>
</reference>
<evidence type="ECO:0000256" key="16">
    <source>
        <dbReference type="ARBA" id="ARBA00058640"/>
    </source>
</evidence>
<feature type="transmembrane region" description="Helical" evidence="17">
    <location>
        <begin position="219"/>
        <end position="240"/>
    </location>
</feature>
<keyword evidence="13 17" id="KW-0472">Membrane</keyword>
<evidence type="ECO:0000256" key="1">
    <source>
        <dbReference type="ARBA" id="ARBA00004477"/>
    </source>
</evidence>
<dbReference type="EC" id="1.3.1.93" evidence="4"/>
<evidence type="ECO:0000313" key="20">
    <source>
        <dbReference type="Proteomes" id="UP000009882"/>
    </source>
</evidence>
<evidence type="ECO:0000256" key="13">
    <source>
        <dbReference type="ARBA" id="ARBA00023136"/>
    </source>
</evidence>
<feature type="transmembrane region" description="Helical" evidence="17">
    <location>
        <begin position="289"/>
        <end position="307"/>
    </location>
</feature>
<evidence type="ECO:0000256" key="14">
    <source>
        <dbReference type="ARBA" id="ARBA00023160"/>
    </source>
</evidence>
<evidence type="ECO:0000259" key="18">
    <source>
        <dbReference type="Pfam" id="PF02544"/>
    </source>
</evidence>
<dbReference type="STRING" id="1170229.K9FV40"/>
<keyword evidence="5" id="KW-0444">Lipid biosynthesis</keyword>
<comment type="similarity">
    <text evidence="3">Belongs to the steroid 5-alpha reductase family.</text>
</comment>
<dbReference type="InParanoid" id="K9FV40"/>